<evidence type="ECO:0000256" key="3">
    <source>
        <dbReference type="ARBA" id="ARBA00022833"/>
    </source>
</evidence>
<dbReference type="InterPro" id="IPR011057">
    <property type="entry name" value="Mss4-like_sf"/>
</dbReference>
<reference evidence="5" key="1">
    <citation type="submission" date="2022-10" db="EMBL/GenBank/DDBJ databases">
        <title>Tapping the CABI collections for fungal endophytes: first genome assemblies for Collariella, Neodidymelliopsis, Ascochyta clinopodiicola, Didymella pomorum, Didymosphaeria variabile, Neocosmospora piperis and Neocucurbitaria cava.</title>
        <authorList>
            <person name="Hill R."/>
        </authorList>
    </citation>
    <scope>NUCLEOTIDE SEQUENCE</scope>
    <source>
        <strain evidence="5">IMI 355082</strain>
    </source>
</reference>
<evidence type="ECO:0000259" key="4">
    <source>
        <dbReference type="PROSITE" id="PS51891"/>
    </source>
</evidence>
<dbReference type="SUPFAM" id="SSF51316">
    <property type="entry name" value="Mss4-like"/>
    <property type="match status" value="1"/>
</dbReference>
<dbReference type="PANTHER" id="PTHR28620">
    <property type="entry name" value="CENTROMERE PROTEIN V"/>
    <property type="match status" value="1"/>
</dbReference>
<dbReference type="Gene3D" id="2.170.150.70">
    <property type="match status" value="1"/>
</dbReference>
<dbReference type="GO" id="GO:0016846">
    <property type="term" value="F:carbon-sulfur lyase activity"/>
    <property type="evidence" value="ECO:0007669"/>
    <property type="project" value="InterPro"/>
</dbReference>
<dbReference type="PROSITE" id="PS51891">
    <property type="entry name" value="CENP_V_GFA"/>
    <property type="match status" value="1"/>
</dbReference>
<feature type="domain" description="CENP-V/GFA" evidence="4">
    <location>
        <begin position="15"/>
        <end position="141"/>
    </location>
</feature>
<gene>
    <name evidence="5" type="ORF">N0V93_010030</name>
</gene>
<keyword evidence="3" id="KW-0862">Zinc</keyword>
<dbReference type="Proteomes" id="UP001140453">
    <property type="component" value="Unassembled WGS sequence"/>
</dbReference>
<proteinExistence type="inferred from homology"/>
<sequence length="149" mass="16730">MSLPVPPPTGVFSSHKANCHCGAIRLSFKISPPLESYPVVRCNCSICQRNGYLFVYPDKDNVTFESNLDKESLGAYEFGNEVISHRFCKTCGSSVFFQFTPGGPPDVGDDKPKLPDVIGVNVRMITEVQPEELNINRIEYMRNFDLKYT</sequence>
<dbReference type="InterPro" id="IPR052355">
    <property type="entry name" value="CENP-V-like"/>
</dbReference>
<dbReference type="GO" id="GO:0046872">
    <property type="term" value="F:metal ion binding"/>
    <property type="evidence" value="ECO:0007669"/>
    <property type="project" value="UniProtKB-KW"/>
</dbReference>
<evidence type="ECO:0000256" key="2">
    <source>
        <dbReference type="ARBA" id="ARBA00022723"/>
    </source>
</evidence>
<name>A0A9W9CSV8_9PEZI</name>
<evidence type="ECO:0000313" key="6">
    <source>
        <dbReference type="Proteomes" id="UP001140453"/>
    </source>
</evidence>
<dbReference type="OrthoDB" id="2993351at2759"/>
<organism evidence="5 6">
    <name type="scientific">Gnomoniopsis smithogilvyi</name>
    <dbReference type="NCBI Taxonomy" id="1191159"/>
    <lineage>
        <taxon>Eukaryota</taxon>
        <taxon>Fungi</taxon>
        <taxon>Dikarya</taxon>
        <taxon>Ascomycota</taxon>
        <taxon>Pezizomycotina</taxon>
        <taxon>Sordariomycetes</taxon>
        <taxon>Sordariomycetidae</taxon>
        <taxon>Diaporthales</taxon>
        <taxon>Gnomoniaceae</taxon>
        <taxon>Gnomoniopsis</taxon>
    </lineage>
</organism>
<evidence type="ECO:0000313" key="5">
    <source>
        <dbReference type="EMBL" id="KAJ4385601.1"/>
    </source>
</evidence>
<dbReference type="AlphaFoldDB" id="A0A9W9CSV8"/>
<keyword evidence="2" id="KW-0479">Metal-binding</keyword>
<keyword evidence="6" id="KW-1185">Reference proteome</keyword>
<dbReference type="Pfam" id="PF04828">
    <property type="entry name" value="GFA"/>
    <property type="match status" value="1"/>
</dbReference>
<comment type="similarity">
    <text evidence="1">Belongs to the Gfa family.</text>
</comment>
<dbReference type="InterPro" id="IPR006913">
    <property type="entry name" value="CENP-V/GFA"/>
</dbReference>
<evidence type="ECO:0000256" key="1">
    <source>
        <dbReference type="ARBA" id="ARBA00005495"/>
    </source>
</evidence>
<protein>
    <recommendedName>
        <fullName evidence="4">CENP-V/GFA domain-containing protein</fullName>
    </recommendedName>
</protein>
<comment type="caution">
    <text evidence="5">The sequence shown here is derived from an EMBL/GenBank/DDBJ whole genome shotgun (WGS) entry which is preliminary data.</text>
</comment>
<accession>A0A9W9CSV8</accession>
<dbReference type="PANTHER" id="PTHR28620:SF1">
    <property type="entry name" value="CENP-V_GFA DOMAIN-CONTAINING PROTEIN"/>
    <property type="match status" value="1"/>
</dbReference>
<dbReference type="EMBL" id="JAPEVB010000007">
    <property type="protein sequence ID" value="KAJ4385601.1"/>
    <property type="molecule type" value="Genomic_DNA"/>
</dbReference>